<evidence type="ECO:0000313" key="6">
    <source>
        <dbReference type="Proteomes" id="UP000770889"/>
    </source>
</evidence>
<name>A0A944M6V2_9GAMM</name>
<keyword evidence="5" id="KW-0282">Flagellum</keyword>
<comment type="caution">
    <text evidence="5">The sequence shown here is derived from an EMBL/GenBank/DDBJ whole genome shotgun (WGS) entry which is preliminary data.</text>
</comment>
<dbReference type="Pfam" id="PF05130">
    <property type="entry name" value="FlgN"/>
    <property type="match status" value="1"/>
</dbReference>
<comment type="similarity">
    <text evidence="2">Belongs to the FlgN family.</text>
</comment>
<accession>A0A944M6V2</accession>
<dbReference type="Gene3D" id="1.20.58.300">
    <property type="entry name" value="FlgN-like"/>
    <property type="match status" value="1"/>
</dbReference>
<dbReference type="AlphaFoldDB" id="A0A944M6V2"/>
<gene>
    <name evidence="5" type="ORF">KME65_02845</name>
</gene>
<proteinExistence type="inferred from homology"/>
<organism evidence="5 6">
    <name type="scientific">Candidatus Thiodiazotropha taylori</name>
    <dbReference type="NCBI Taxonomy" id="2792791"/>
    <lineage>
        <taxon>Bacteria</taxon>
        <taxon>Pseudomonadati</taxon>
        <taxon>Pseudomonadota</taxon>
        <taxon>Gammaproteobacteria</taxon>
        <taxon>Chromatiales</taxon>
        <taxon>Sedimenticolaceae</taxon>
        <taxon>Candidatus Thiodiazotropha</taxon>
    </lineage>
</organism>
<evidence type="ECO:0000256" key="4">
    <source>
        <dbReference type="SAM" id="MobiDB-lite"/>
    </source>
</evidence>
<evidence type="ECO:0000256" key="3">
    <source>
        <dbReference type="ARBA" id="ARBA00022795"/>
    </source>
</evidence>
<dbReference type="SUPFAM" id="SSF140566">
    <property type="entry name" value="FlgN-like"/>
    <property type="match status" value="1"/>
</dbReference>
<dbReference type="Proteomes" id="UP000770889">
    <property type="component" value="Unassembled WGS sequence"/>
</dbReference>
<protein>
    <submittedName>
        <fullName evidence="5">Flagellar protein FlgN</fullName>
    </submittedName>
</protein>
<dbReference type="GO" id="GO:0044780">
    <property type="term" value="P:bacterial-type flagellum assembly"/>
    <property type="evidence" value="ECO:0007669"/>
    <property type="project" value="InterPro"/>
</dbReference>
<feature type="compositionally biased region" description="Polar residues" evidence="4">
    <location>
        <begin position="152"/>
        <end position="161"/>
    </location>
</feature>
<sequence>MNYSREASSAFHSILTNEIAQAQQLHDLLGKENSLLQKGSPQALQDLLEEKKTLLQRVESAVATHNRFLEQQGLSIDRQGTESFIQGCANGEVLHQAWEHFTALLESCHRQNEVNGGAVQLNQRHVTQTLEILKGISHGDKTYGRGGEAKPNATSKSLGKA</sequence>
<evidence type="ECO:0000313" key="5">
    <source>
        <dbReference type="EMBL" id="MBT2987877.1"/>
    </source>
</evidence>
<dbReference type="InterPro" id="IPR036679">
    <property type="entry name" value="FlgN-like_sf"/>
</dbReference>
<feature type="region of interest" description="Disordered" evidence="4">
    <location>
        <begin position="140"/>
        <end position="161"/>
    </location>
</feature>
<dbReference type="EMBL" id="JAHHGM010000002">
    <property type="protein sequence ID" value="MBT2987877.1"/>
    <property type="molecule type" value="Genomic_DNA"/>
</dbReference>
<evidence type="ECO:0000256" key="1">
    <source>
        <dbReference type="ARBA" id="ARBA00002397"/>
    </source>
</evidence>
<keyword evidence="5" id="KW-0969">Cilium</keyword>
<reference evidence="5 6" key="1">
    <citation type="submission" date="2021-05" db="EMBL/GenBank/DDBJ databases">
        <title>Genetic and Functional Diversity in Clade A Lucinid endosymbionts from the Bahamas.</title>
        <authorList>
            <person name="Giani N.M."/>
            <person name="Engel A.S."/>
            <person name="Campbell B.J."/>
        </authorList>
    </citation>
    <scope>NUCLEOTIDE SEQUENCE [LARGE SCALE GENOMIC DNA]</scope>
    <source>
        <strain evidence="5">LUC16012Gg_MoonRockCtena</strain>
    </source>
</reference>
<keyword evidence="5" id="KW-0966">Cell projection</keyword>
<dbReference type="InterPro" id="IPR007809">
    <property type="entry name" value="FlgN-like"/>
</dbReference>
<evidence type="ECO:0000256" key="2">
    <source>
        <dbReference type="ARBA" id="ARBA00007703"/>
    </source>
</evidence>
<keyword evidence="3" id="KW-1005">Bacterial flagellum biogenesis</keyword>
<comment type="function">
    <text evidence="1">Required for the efficient initiation of filament assembly.</text>
</comment>